<dbReference type="SUPFAM" id="SSF52540">
    <property type="entry name" value="P-loop containing nucleoside triphosphate hydrolases"/>
    <property type="match status" value="1"/>
</dbReference>
<dbReference type="Gene3D" id="3.40.50.300">
    <property type="entry name" value="P-loop containing nucleotide triphosphate hydrolases"/>
    <property type="match status" value="1"/>
</dbReference>
<gene>
    <name evidence="2" type="ORF">LZ24_01230</name>
</gene>
<protein>
    <submittedName>
        <fullName evidence="2">AAA ATPase-like protein</fullName>
    </submittedName>
</protein>
<comment type="caution">
    <text evidence="2">The sequence shown here is derived from an EMBL/GenBank/DDBJ whole genome shotgun (WGS) entry which is preliminary data.</text>
</comment>
<evidence type="ECO:0000313" key="3">
    <source>
        <dbReference type="Proteomes" id="UP000318307"/>
    </source>
</evidence>
<feature type="domain" description="Endonuclease GajA/Old nuclease/RecF-like AAA" evidence="1">
    <location>
        <begin position="1"/>
        <end position="47"/>
    </location>
</feature>
<dbReference type="OrthoDB" id="9795626at2"/>
<dbReference type="AlphaFoldDB" id="A0A562S0G4"/>
<dbReference type="Pfam" id="PF13175">
    <property type="entry name" value="AAA_15"/>
    <property type="match status" value="1"/>
</dbReference>
<keyword evidence="3" id="KW-1185">Reference proteome</keyword>
<dbReference type="InterPro" id="IPR027417">
    <property type="entry name" value="P-loop_NTPase"/>
</dbReference>
<proteinExistence type="predicted"/>
<sequence length="66" mass="7473">MRIESLRLKNFKLFQDVRMSGISPFCVVVGANGTGKSTLFQVFGFLKDCVWSPTSLSCVIRGERWK</sequence>
<name>A0A562S0G4_9BACT</name>
<dbReference type="RefSeq" id="WP_144683477.1">
    <property type="nucleotide sequence ID" value="NZ_VLLC01000007.1"/>
</dbReference>
<dbReference type="InterPro" id="IPR041685">
    <property type="entry name" value="AAA_GajA/Old/RecF-like"/>
</dbReference>
<evidence type="ECO:0000313" key="2">
    <source>
        <dbReference type="EMBL" id="TWI74000.1"/>
    </source>
</evidence>
<dbReference type="Proteomes" id="UP000318307">
    <property type="component" value="Unassembled WGS sequence"/>
</dbReference>
<dbReference type="EMBL" id="VLLC01000007">
    <property type="protein sequence ID" value="TWI74000.1"/>
    <property type="molecule type" value="Genomic_DNA"/>
</dbReference>
<reference evidence="2 3" key="1">
    <citation type="submission" date="2019-07" db="EMBL/GenBank/DDBJ databases">
        <title>Genome sequencing of 100 strains of the haloalkaliphilic chemolithoautotrophic sulfur-oxidizing bacterium Thioalkalivibrio.</title>
        <authorList>
            <person name="Muyzer G."/>
        </authorList>
    </citation>
    <scope>NUCLEOTIDE SEQUENCE [LARGE SCALE GENOMIC DNA]</scope>
    <source>
        <strain evidence="2 3">ASO4-4</strain>
    </source>
</reference>
<accession>A0A562S0G4</accession>
<evidence type="ECO:0000259" key="1">
    <source>
        <dbReference type="Pfam" id="PF13175"/>
    </source>
</evidence>
<organism evidence="2 3">
    <name type="scientific">Desulfobotulus alkaliphilus</name>
    <dbReference type="NCBI Taxonomy" id="622671"/>
    <lineage>
        <taxon>Bacteria</taxon>
        <taxon>Pseudomonadati</taxon>
        <taxon>Thermodesulfobacteriota</taxon>
        <taxon>Desulfobacteria</taxon>
        <taxon>Desulfobacterales</taxon>
        <taxon>Desulfobacteraceae</taxon>
        <taxon>Desulfobotulus</taxon>
    </lineage>
</organism>